<dbReference type="AlphaFoldDB" id="A0A445M049"/>
<dbReference type="Gene3D" id="1.10.510.10">
    <property type="entry name" value="Transferase(Phosphotransferase) domain 1"/>
    <property type="match status" value="1"/>
</dbReference>
<evidence type="ECO:0000256" key="3">
    <source>
        <dbReference type="ARBA" id="ARBA00022679"/>
    </source>
</evidence>
<protein>
    <submittedName>
        <fullName evidence="8">Glycogen synthase kinase-3-like MsK-2</fullName>
    </submittedName>
</protein>
<gene>
    <name evidence="8" type="ORF">D0Y65_000736</name>
</gene>
<proteinExistence type="inferred from homology"/>
<comment type="caution">
    <text evidence="8">The sequence shown here is derived from an EMBL/GenBank/DDBJ whole genome shotgun (WGS) entry which is preliminary data.</text>
</comment>
<evidence type="ECO:0000313" key="9">
    <source>
        <dbReference type="Proteomes" id="UP000289340"/>
    </source>
</evidence>
<dbReference type="Proteomes" id="UP000289340">
    <property type="component" value="Chromosome 1"/>
</dbReference>
<dbReference type="SMR" id="A0A445M049"/>
<dbReference type="Gene3D" id="3.30.200.20">
    <property type="entry name" value="Phosphorylase Kinase, domain 1"/>
    <property type="match status" value="1"/>
</dbReference>
<accession>A0A445M049</accession>
<dbReference type="InterPro" id="IPR050591">
    <property type="entry name" value="GSK-3"/>
</dbReference>
<dbReference type="GO" id="GO:0005634">
    <property type="term" value="C:nucleus"/>
    <property type="evidence" value="ECO:0007669"/>
    <property type="project" value="TreeGrafter"/>
</dbReference>
<dbReference type="SUPFAM" id="SSF56112">
    <property type="entry name" value="Protein kinase-like (PK-like)"/>
    <property type="match status" value="1"/>
</dbReference>
<dbReference type="InterPro" id="IPR011009">
    <property type="entry name" value="Kinase-like_dom_sf"/>
</dbReference>
<evidence type="ECO:0000256" key="1">
    <source>
        <dbReference type="ARBA" id="ARBA00005527"/>
    </source>
</evidence>
<feature type="domain" description="Protein kinase" evidence="7">
    <location>
        <begin position="1"/>
        <end position="100"/>
    </location>
</feature>
<sequence>MEKDELYLNLVLEFVPEIDHQVIRHYNKMSQRMPLIYMKLYFYQICRALAYIHNCIGVSHRDIKDVVMLAFFLKINKHQHRKGEKKKGNVNYTIVMNKLS</sequence>
<reference evidence="8 9" key="1">
    <citation type="submission" date="2018-09" db="EMBL/GenBank/DDBJ databases">
        <title>A high-quality reference genome of wild soybean provides a powerful tool to mine soybean genomes.</title>
        <authorList>
            <person name="Xie M."/>
            <person name="Chung C.Y.L."/>
            <person name="Li M.-W."/>
            <person name="Wong F.-L."/>
            <person name="Chan T.-F."/>
            <person name="Lam H.-M."/>
        </authorList>
    </citation>
    <scope>NUCLEOTIDE SEQUENCE [LARGE SCALE GENOMIC DNA]</scope>
    <source>
        <strain evidence="9">cv. W05</strain>
        <tissue evidence="8">Hypocotyl of etiolated seedlings</tissue>
    </source>
</reference>
<dbReference type="EMBL" id="QZWG01000001">
    <property type="protein sequence ID" value="RZC28881.1"/>
    <property type="molecule type" value="Genomic_DNA"/>
</dbReference>
<evidence type="ECO:0000256" key="2">
    <source>
        <dbReference type="ARBA" id="ARBA00022527"/>
    </source>
</evidence>
<dbReference type="GO" id="GO:0030154">
    <property type="term" value="P:cell differentiation"/>
    <property type="evidence" value="ECO:0007669"/>
    <property type="project" value="TreeGrafter"/>
</dbReference>
<dbReference type="InterPro" id="IPR000719">
    <property type="entry name" value="Prot_kinase_dom"/>
</dbReference>
<evidence type="ECO:0000256" key="6">
    <source>
        <dbReference type="ARBA" id="ARBA00022840"/>
    </source>
</evidence>
<comment type="similarity">
    <text evidence="1">Belongs to the protein kinase superfamily. CMGC Ser/Thr protein kinase family. GSK-3 subfamily.</text>
</comment>
<dbReference type="GO" id="GO:0005524">
    <property type="term" value="F:ATP binding"/>
    <property type="evidence" value="ECO:0007669"/>
    <property type="project" value="UniProtKB-KW"/>
</dbReference>
<keyword evidence="6" id="KW-0067">ATP-binding</keyword>
<dbReference type="GO" id="GO:0005737">
    <property type="term" value="C:cytoplasm"/>
    <property type="evidence" value="ECO:0007669"/>
    <property type="project" value="TreeGrafter"/>
</dbReference>
<dbReference type="PROSITE" id="PS50011">
    <property type="entry name" value="PROTEIN_KINASE_DOM"/>
    <property type="match status" value="1"/>
</dbReference>
<keyword evidence="9" id="KW-1185">Reference proteome</keyword>
<evidence type="ECO:0000259" key="7">
    <source>
        <dbReference type="PROSITE" id="PS50011"/>
    </source>
</evidence>
<evidence type="ECO:0000313" key="8">
    <source>
        <dbReference type="EMBL" id="RZC28881.1"/>
    </source>
</evidence>
<dbReference type="GO" id="GO:0004674">
    <property type="term" value="F:protein serine/threonine kinase activity"/>
    <property type="evidence" value="ECO:0007669"/>
    <property type="project" value="UniProtKB-KW"/>
</dbReference>
<keyword evidence="3" id="KW-0808">Transferase</keyword>
<dbReference type="PANTHER" id="PTHR24057:SF79">
    <property type="entry name" value="NON-SPECIFIC SERINE_THREONINE PROTEIN KINASE"/>
    <property type="match status" value="1"/>
</dbReference>
<organism evidence="8 9">
    <name type="scientific">Glycine soja</name>
    <name type="common">Wild soybean</name>
    <dbReference type="NCBI Taxonomy" id="3848"/>
    <lineage>
        <taxon>Eukaryota</taxon>
        <taxon>Viridiplantae</taxon>
        <taxon>Streptophyta</taxon>
        <taxon>Embryophyta</taxon>
        <taxon>Tracheophyta</taxon>
        <taxon>Spermatophyta</taxon>
        <taxon>Magnoliopsida</taxon>
        <taxon>eudicotyledons</taxon>
        <taxon>Gunneridae</taxon>
        <taxon>Pentapetalae</taxon>
        <taxon>rosids</taxon>
        <taxon>fabids</taxon>
        <taxon>Fabales</taxon>
        <taxon>Fabaceae</taxon>
        <taxon>Papilionoideae</taxon>
        <taxon>50 kb inversion clade</taxon>
        <taxon>NPAAA clade</taxon>
        <taxon>indigoferoid/millettioid clade</taxon>
        <taxon>Phaseoleae</taxon>
        <taxon>Glycine</taxon>
        <taxon>Glycine subgen. Soja</taxon>
    </lineage>
</organism>
<keyword evidence="2" id="KW-0723">Serine/threonine-protein kinase</keyword>
<dbReference type="PANTHER" id="PTHR24057">
    <property type="entry name" value="GLYCOGEN SYNTHASE KINASE-3 ALPHA"/>
    <property type="match status" value="1"/>
</dbReference>
<keyword evidence="5 8" id="KW-0418">Kinase</keyword>
<evidence type="ECO:0000256" key="5">
    <source>
        <dbReference type="ARBA" id="ARBA00022777"/>
    </source>
</evidence>
<name>A0A445M049_GLYSO</name>
<keyword evidence="4" id="KW-0547">Nucleotide-binding</keyword>
<evidence type="ECO:0000256" key="4">
    <source>
        <dbReference type="ARBA" id="ARBA00022741"/>
    </source>
</evidence>
<dbReference type="GO" id="GO:0007165">
    <property type="term" value="P:signal transduction"/>
    <property type="evidence" value="ECO:0007669"/>
    <property type="project" value="TreeGrafter"/>
</dbReference>